<keyword evidence="3" id="KW-1185">Reference proteome</keyword>
<dbReference type="EMBL" id="BAOP01000004">
    <property type="protein sequence ID" value="GAC78570.1"/>
    <property type="molecule type" value="Genomic_DNA"/>
</dbReference>
<dbReference type="Proteomes" id="UP000035009">
    <property type="component" value="Unassembled WGS sequence"/>
</dbReference>
<proteinExistence type="predicted"/>
<comment type="caution">
    <text evidence="2">The sequence shown here is derived from an EMBL/GenBank/DDBJ whole genome shotgun (WGS) entry which is preliminary data.</text>
</comment>
<evidence type="ECO:0000313" key="2">
    <source>
        <dbReference type="EMBL" id="GAC78570.1"/>
    </source>
</evidence>
<dbReference type="RefSeq" id="WP_008376656.1">
    <property type="nucleotide sequence ID" value="NZ_BAOP01000004.1"/>
</dbReference>
<accession>M3UGY2</accession>
<sequence>MTIYIDDAAESPRPETSHPRFVALAPESFYSATDEFAPFGSDDGNDVLRDMEAWYEQRDPGVDPAKDSSTTSWRGGRSIYPTESSTSRTNGSSVWSCLNVRGRSRCRSQKPTR</sequence>
<dbReference type="STRING" id="410332.SAMN04488550_2690"/>
<feature type="region of interest" description="Disordered" evidence="1">
    <location>
        <begin position="56"/>
        <end position="93"/>
    </location>
</feature>
<feature type="compositionally biased region" description="Polar residues" evidence="1">
    <location>
        <begin position="81"/>
        <end position="93"/>
    </location>
</feature>
<protein>
    <submittedName>
        <fullName evidence="2">Uncharacterized protein</fullName>
    </submittedName>
</protein>
<gene>
    <name evidence="2" type="ORF">GM1_004_00150</name>
</gene>
<evidence type="ECO:0000313" key="3">
    <source>
        <dbReference type="Proteomes" id="UP000035009"/>
    </source>
</evidence>
<feature type="compositionally biased region" description="Basic and acidic residues" evidence="1">
    <location>
        <begin position="56"/>
        <end position="66"/>
    </location>
</feature>
<name>M3UGY2_GORML</name>
<dbReference type="AlphaFoldDB" id="M3UGY2"/>
<organism evidence="2 3">
    <name type="scientific">Gordonia malaquae NBRC 108250</name>
    <dbReference type="NCBI Taxonomy" id="1223542"/>
    <lineage>
        <taxon>Bacteria</taxon>
        <taxon>Bacillati</taxon>
        <taxon>Actinomycetota</taxon>
        <taxon>Actinomycetes</taxon>
        <taxon>Mycobacteriales</taxon>
        <taxon>Gordoniaceae</taxon>
        <taxon>Gordonia</taxon>
    </lineage>
</organism>
<evidence type="ECO:0000256" key="1">
    <source>
        <dbReference type="SAM" id="MobiDB-lite"/>
    </source>
</evidence>
<dbReference type="OrthoDB" id="6200718at2"/>
<reference evidence="2 3" key="1">
    <citation type="submission" date="2013-02" db="EMBL/GenBank/DDBJ databases">
        <title>Whole genome shotgun sequence of Gordonia malaquae NBRC 108250.</title>
        <authorList>
            <person name="Yoshida I."/>
            <person name="Hosoyama A."/>
            <person name="Tsuchikane K."/>
            <person name="Ando Y."/>
            <person name="Baba S."/>
            <person name="Ohji S."/>
            <person name="Hamada M."/>
            <person name="Tamura T."/>
            <person name="Yamazoe A."/>
            <person name="Yamazaki S."/>
            <person name="Fujita N."/>
        </authorList>
    </citation>
    <scope>NUCLEOTIDE SEQUENCE [LARGE SCALE GENOMIC DNA]</scope>
    <source>
        <strain evidence="2 3">NBRC 108250</strain>
    </source>
</reference>